<evidence type="ECO:0000313" key="2">
    <source>
        <dbReference type="EMBL" id="KAK9832112.1"/>
    </source>
</evidence>
<feature type="compositionally biased region" description="Polar residues" evidence="1">
    <location>
        <begin position="27"/>
        <end position="36"/>
    </location>
</feature>
<comment type="caution">
    <text evidence="2">The sequence shown here is derived from an EMBL/GenBank/DDBJ whole genome shotgun (WGS) entry which is preliminary data.</text>
</comment>
<feature type="region of interest" description="Disordered" evidence="1">
    <location>
        <begin position="87"/>
        <end position="118"/>
    </location>
</feature>
<gene>
    <name evidence="2" type="ORF">WJX81_008342</name>
</gene>
<evidence type="ECO:0000313" key="3">
    <source>
        <dbReference type="Proteomes" id="UP001445335"/>
    </source>
</evidence>
<sequence>MRGIGLRQPLATPLQEQALGVWGQAQMRGQRTSGSKPSVALPMSASCNPSTPAKALPRSDSADASLRSAATAAAGEIAALETWAGTGAGAADSEDDGDSPASKLRLLRPPLHGRRGRAPAKRCSSLLACAPPSAEDLTALDALPAAEPPCSLQRTAAKPRPGSAMMACMLMGDASDSDASCLTLPREVGGDVREAAAAETTLGTPVGAAAFAAANLSAGGALAALAPGHLALLIAASGRDVALAQALLAALASLGDAELGAVGRALQALHAASRAAAAAAGAPSAPTNVGPALLQACAALPASARTSLAFCRRMLNGGAAGLTPKVMAGGWGRVVRAWAAAAELAADDTASLALHLWARVEPRLCAGAVEGLGAARAWEAAALACLWIAAKAEEVAGGTAGTILGGRPSLL</sequence>
<dbReference type="AlphaFoldDB" id="A0AAW1RFW4"/>
<dbReference type="EMBL" id="JALJOU010000042">
    <property type="protein sequence ID" value="KAK9832112.1"/>
    <property type="molecule type" value="Genomic_DNA"/>
</dbReference>
<proteinExistence type="predicted"/>
<feature type="region of interest" description="Disordered" evidence="1">
    <location>
        <begin position="23"/>
        <end position="64"/>
    </location>
</feature>
<keyword evidence="3" id="KW-1185">Reference proteome</keyword>
<feature type="compositionally biased region" description="Low complexity" evidence="1">
    <location>
        <begin position="99"/>
        <end position="110"/>
    </location>
</feature>
<accession>A0AAW1RFW4</accession>
<name>A0AAW1RFW4_9CHLO</name>
<protein>
    <submittedName>
        <fullName evidence="2">Uncharacterized protein</fullName>
    </submittedName>
</protein>
<reference evidence="2 3" key="1">
    <citation type="journal article" date="2024" name="Nat. Commun.">
        <title>Phylogenomics reveals the evolutionary origins of lichenization in chlorophyte algae.</title>
        <authorList>
            <person name="Puginier C."/>
            <person name="Libourel C."/>
            <person name="Otte J."/>
            <person name="Skaloud P."/>
            <person name="Haon M."/>
            <person name="Grisel S."/>
            <person name="Petersen M."/>
            <person name="Berrin J.G."/>
            <person name="Delaux P.M."/>
            <person name="Dal Grande F."/>
            <person name="Keller J."/>
        </authorList>
    </citation>
    <scope>NUCLEOTIDE SEQUENCE [LARGE SCALE GENOMIC DNA]</scope>
    <source>
        <strain evidence="2 3">SAG 245.80</strain>
    </source>
</reference>
<dbReference type="Proteomes" id="UP001445335">
    <property type="component" value="Unassembled WGS sequence"/>
</dbReference>
<organism evidence="2 3">
    <name type="scientific">Elliptochloris bilobata</name>
    <dbReference type="NCBI Taxonomy" id="381761"/>
    <lineage>
        <taxon>Eukaryota</taxon>
        <taxon>Viridiplantae</taxon>
        <taxon>Chlorophyta</taxon>
        <taxon>core chlorophytes</taxon>
        <taxon>Trebouxiophyceae</taxon>
        <taxon>Trebouxiophyceae incertae sedis</taxon>
        <taxon>Elliptochloris clade</taxon>
        <taxon>Elliptochloris</taxon>
    </lineage>
</organism>
<evidence type="ECO:0000256" key="1">
    <source>
        <dbReference type="SAM" id="MobiDB-lite"/>
    </source>
</evidence>